<evidence type="ECO:0000313" key="11">
    <source>
        <dbReference type="Proteomes" id="UP000240608"/>
    </source>
</evidence>
<feature type="transmembrane region" description="Helical" evidence="8">
    <location>
        <begin position="184"/>
        <end position="214"/>
    </location>
</feature>
<evidence type="ECO:0000256" key="5">
    <source>
        <dbReference type="ARBA" id="ARBA00022692"/>
    </source>
</evidence>
<feature type="transmembrane region" description="Helical" evidence="8">
    <location>
        <begin position="24"/>
        <end position="42"/>
    </location>
</feature>
<keyword evidence="7 8" id="KW-0472">Membrane</keyword>
<keyword evidence="2" id="KW-1003">Cell membrane</keyword>
<feature type="transmembrane region" description="Helical" evidence="8">
    <location>
        <begin position="259"/>
        <end position="279"/>
    </location>
</feature>
<proteinExistence type="predicted"/>
<keyword evidence="6 8" id="KW-1133">Transmembrane helix</keyword>
<evidence type="ECO:0000313" key="10">
    <source>
        <dbReference type="EMBL" id="PTB92955.1"/>
    </source>
</evidence>
<dbReference type="PANTHER" id="PTHR33908:SF11">
    <property type="entry name" value="MEMBRANE PROTEIN"/>
    <property type="match status" value="1"/>
</dbReference>
<evidence type="ECO:0000256" key="8">
    <source>
        <dbReference type="SAM" id="Phobius"/>
    </source>
</evidence>
<dbReference type="GO" id="GO:0005886">
    <property type="term" value="C:plasma membrane"/>
    <property type="evidence" value="ECO:0007669"/>
    <property type="project" value="UniProtKB-SubCell"/>
</dbReference>
<keyword evidence="5 8" id="KW-0812">Transmembrane</keyword>
<reference evidence="10 11" key="1">
    <citation type="submission" date="2018-03" db="EMBL/GenBank/DDBJ databases">
        <title>Cross-interface Injection: A General Nanoliter Liquid Handling Method Applied to Single Cells Genome Amplification Automated Nanoliter Liquid Handling Applied to Single Cell Multiple Displacement Amplification.</title>
        <authorList>
            <person name="Yun J."/>
            <person name="Xu P."/>
            <person name="Xu J."/>
            <person name="Dai X."/>
            <person name="Wang Y."/>
            <person name="Zheng X."/>
            <person name="Cao C."/>
            <person name="Yi Q."/>
            <person name="Zhu Y."/>
            <person name="Wang L."/>
            <person name="Dong Z."/>
            <person name="Huang Y."/>
            <person name="Huang L."/>
            <person name="Du W."/>
        </authorList>
    </citation>
    <scope>NUCLEOTIDE SEQUENCE [LARGE SCALE GENOMIC DNA]</scope>
    <source>
        <strain evidence="10 11">Z-D1-2</strain>
    </source>
</reference>
<keyword evidence="3" id="KW-0328">Glycosyltransferase</keyword>
<evidence type="ECO:0000256" key="6">
    <source>
        <dbReference type="ARBA" id="ARBA00022989"/>
    </source>
</evidence>
<organism evidence="10 11">
    <name type="scientific">Marivirga lumbricoides</name>
    <dbReference type="NCBI Taxonomy" id="1046115"/>
    <lineage>
        <taxon>Bacteria</taxon>
        <taxon>Pseudomonadati</taxon>
        <taxon>Bacteroidota</taxon>
        <taxon>Cytophagia</taxon>
        <taxon>Cytophagales</taxon>
        <taxon>Marivirgaceae</taxon>
        <taxon>Marivirga</taxon>
    </lineage>
</organism>
<comment type="subcellular location">
    <subcellularLocation>
        <location evidence="1">Cell membrane</location>
        <topology evidence="1">Multi-pass membrane protein</topology>
    </subcellularLocation>
</comment>
<dbReference type="InterPro" id="IPR038731">
    <property type="entry name" value="RgtA/B/C-like"/>
</dbReference>
<sequence>MPFFPTTLPSTLPQKCLALSVKKASNIGFIIFLWLILTAININKAFHMDDAFHLEAARWIMENPTKPMMAKINWGDFAAPIYEENQPPLLFYCIALFMSFFGADEVFLHLLTAIFCFLALYYFHQIAQLLHVAKPKMLLVLFAFNPALVVNHNLMTDVPILAIALSVIYFLLKGKATNQSRYYVLAAISLSIGLLIKYTLLPLVVVIFVAILLSGHYKRLIVLLIPALILLAWSLWNISEFGEAHLAGRGSAGVTWYKIKGFMGTLGSMATFVIVFFYANWPGKINQYIIYGFFSLFVLAVPFVYTGLLPEAKFSALLNYTFMALGFTMSVTPSFFPSEQNLITVTFRIGTFSPSFIATVHFIGISDINLSASES</sequence>
<keyword evidence="4" id="KW-0808">Transferase</keyword>
<evidence type="ECO:0000256" key="7">
    <source>
        <dbReference type="ARBA" id="ARBA00023136"/>
    </source>
</evidence>
<dbReference type="Proteomes" id="UP000240608">
    <property type="component" value="Unassembled WGS sequence"/>
</dbReference>
<accession>A0A2T4DGI4</accession>
<evidence type="ECO:0000256" key="3">
    <source>
        <dbReference type="ARBA" id="ARBA00022676"/>
    </source>
</evidence>
<name>A0A2T4DGI4_9BACT</name>
<feature type="domain" description="Glycosyltransferase RgtA/B/C/D-like" evidence="9">
    <location>
        <begin position="86"/>
        <end position="233"/>
    </location>
</feature>
<feature type="transmembrane region" description="Helical" evidence="8">
    <location>
        <begin position="89"/>
        <end position="122"/>
    </location>
</feature>
<evidence type="ECO:0000259" key="9">
    <source>
        <dbReference type="Pfam" id="PF13231"/>
    </source>
</evidence>
<evidence type="ECO:0000256" key="1">
    <source>
        <dbReference type="ARBA" id="ARBA00004651"/>
    </source>
</evidence>
<feature type="transmembrane region" description="Helical" evidence="8">
    <location>
        <begin position="317"/>
        <end position="336"/>
    </location>
</feature>
<dbReference type="PANTHER" id="PTHR33908">
    <property type="entry name" value="MANNOSYLTRANSFERASE YKCB-RELATED"/>
    <property type="match status" value="1"/>
</dbReference>
<comment type="caution">
    <text evidence="10">The sequence shown here is derived from an EMBL/GenBank/DDBJ whole genome shotgun (WGS) entry which is preliminary data.</text>
</comment>
<feature type="transmembrane region" description="Helical" evidence="8">
    <location>
        <begin position="342"/>
        <end position="365"/>
    </location>
</feature>
<evidence type="ECO:0000256" key="2">
    <source>
        <dbReference type="ARBA" id="ARBA00022475"/>
    </source>
</evidence>
<dbReference type="EMBL" id="PYVU01000190">
    <property type="protein sequence ID" value="PTB92955.1"/>
    <property type="molecule type" value="Genomic_DNA"/>
</dbReference>
<dbReference type="Pfam" id="PF13231">
    <property type="entry name" value="PMT_2"/>
    <property type="match status" value="1"/>
</dbReference>
<feature type="transmembrane region" description="Helical" evidence="8">
    <location>
        <begin position="154"/>
        <end position="172"/>
    </location>
</feature>
<feature type="transmembrane region" description="Helical" evidence="8">
    <location>
        <begin position="220"/>
        <end position="238"/>
    </location>
</feature>
<feature type="transmembrane region" description="Helical" evidence="8">
    <location>
        <begin position="285"/>
        <end position="305"/>
    </location>
</feature>
<dbReference type="AlphaFoldDB" id="A0A2T4DGI4"/>
<evidence type="ECO:0000256" key="4">
    <source>
        <dbReference type="ARBA" id="ARBA00022679"/>
    </source>
</evidence>
<dbReference type="InterPro" id="IPR050297">
    <property type="entry name" value="LipidA_mod_glycosyltrf_83"/>
</dbReference>
<protein>
    <recommendedName>
        <fullName evidence="9">Glycosyltransferase RgtA/B/C/D-like domain-containing protein</fullName>
    </recommendedName>
</protein>
<dbReference type="GO" id="GO:0009103">
    <property type="term" value="P:lipopolysaccharide biosynthetic process"/>
    <property type="evidence" value="ECO:0007669"/>
    <property type="project" value="UniProtKB-ARBA"/>
</dbReference>
<gene>
    <name evidence="10" type="ORF">C9994_13440</name>
</gene>
<dbReference type="GO" id="GO:0016763">
    <property type="term" value="F:pentosyltransferase activity"/>
    <property type="evidence" value="ECO:0007669"/>
    <property type="project" value="TreeGrafter"/>
</dbReference>